<dbReference type="InterPro" id="IPR018076">
    <property type="entry name" value="T2SS_GspF_dom"/>
</dbReference>
<keyword evidence="4 6" id="KW-1133">Transmembrane helix</keyword>
<dbReference type="PANTHER" id="PTHR35007:SF1">
    <property type="entry name" value="PILUS ASSEMBLY PROTEIN"/>
    <property type="match status" value="1"/>
</dbReference>
<name>A0A645H7F5_9ZZZZ</name>
<dbReference type="PANTHER" id="PTHR35007">
    <property type="entry name" value="INTEGRAL MEMBRANE PROTEIN-RELATED"/>
    <property type="match status" value="1"/>
</dbReference>
<keyword evidence="3 6" id="KW-0812">Transmembrane</keyword>
<evidence type="ECO:0000259" key="7">
    <source>
        <dbReference type="Pfam" id="PF00482"/>
    </source>
</evidence>
<protein>
    <recommendedName>
        <fullName evidence="7">Type II secretion system protein GspF domain-containing protein</fullName>
    </recommendedName>
</protein>
<comment type="caution">
    <text evidence="8">The sequence shown here is derived from an EMBL/GenBank/DDBJ whole genome shotgun (WGS) entry which is preliminary data.</text>
</comment>
<dbReference type="GO" id="GO:0005886">
    <property type="term" value="C:plasma membrane"/>
    <property type="evidence" value="ECO:0007669"/>
    <property type="project" value="UniProtKB-SubCell"/>
</dbReference>
<evidence type="ECO:0000256" key="2">
    <source>
        <dbReference type="ARBA" id="ARBA00022475"/>
    </source>
</evidence>
<organism evidence="8">
    <name type="scientific">bioreactor metagenome</name>
    <dbReference type="NCBI Taxonomy" id="1076179"/>
    <lineage>
        <taxon>unclassified sequences</taxon>
        <taxon>metagenomes</taxon>
        <taxon>ecological metagenomes</taxon>
    </lineage>
</organism>
<evidence type="ECO:0000256" key="6">
    <source>
        <dbReference type="SAM" id="Phobius"/>
    </source>
</evidence>
<accession>A0A645H7F5</accession>
<comment type="subcellular location">
    <subcellularLocation>
        <location evidence="1">Cell membrane</location>
        <topology evidence="1">Multi-pass membrane protein</topology>
    </subcellularLocation>
</comment>
<feature type="domain" description="Type II secretion system protein GspF" evidence="7">
    <location>
        <begin position="1"/>
        <end position="57"/>
    </location>
</feature>
<proteinExistence type="predicted"/>
<dbReference type="AlphaFoldDB" id="A0A645H7F5"/>
<dbReference type="Pfam" id="PF00482">
    <property type="entry name" value="T2SSF"/>
    <property type="match status" value="1"/>
</dbReference>
<evidence type="ECO:0000256" key="1">
    <source>
        <dbReference type="ARBA" id="ARBA00004651"/>
    </source>
</evidence>
<evidence type="ECO:0000256" key="3">
    <source>
        <dbReference type="ARBA" id="ARBA00022692"/>
    </source>
</evidence>
<evidence type="ECO:0000313" key="8">
    <source>
        <dbReference type="EMBL" id="MPN34029.1"/>
    </source>
</evidence>
<evidence type="ECO:0000256" key="5">
    <source>
        <dbReference type="ARBA" id="ARBA00023136"/>
    </source>
</evidence>
<sequence>MVIQQQVGGDLSEILDIISETIRERVKLKGDIRTLITQSKMSAWVIGILPVAIGAALFALNPSYMGTMLRDPLGLVLLAVAGGMMLIGALILTKIVKVKL</sequence>
<evidence type="ECO:0000256" key="4">
    <source>
        <dbReference type="ARBA" id="ARBA00022989"/>
    </source>
</evidence>
<feature type="transmembrane region" description="Helical" evidence="6">
    <location>
        <begin position="41"/>
        <end position="60"/>
    </location>
</feature>
<feature type="transmembrane region" description="Helical" evidence="6">
    <location>
        <begin position="72"/>
        <end position="92"/>
    </location>
</feature>
<keyword evidence="2" id="KW-1003">Cell membrane</keyword>
<keyword evidence="5 6" id="KW-0472">Membrane</keyword>
<gene>
    <name evidence="8" type="ORF">SDC9_181521</name>
</gene>
<reference evidence="8" key="1">
    <citation type="submission" date="2019-08" db="EMBL/GenBank/DDBJ databases">
        <authorList>
            <person name="Kucharzyk K."/>
            <person name="Murdoch R.W."/>
            <person name="Higgins S."/>
            <person name="Loffler F."/>
        </authorList>
    </citation>
    <scope>NUCLEOTIDE SEQUENCE</scope>
</reference>
<dbReference type="EMBL" id="VSSQ01086860">
    <property type="protein sequence ID" value="MPN34029.1"/>
    <property type="molecule type" value="Genomic_DNA"/>
</dbReference>